<sequence length="234" mass="25322">MNRLTETLELVRSQMLEVADLHLGQLFAELSDLEDIDVLSREVVAGTWLMRMKMNWLLDQDDDEVIEDEELDRALEGILLGLVEKAIYASASKAMRTRLERASASLPVSLEASELIEETDHSVVLASSDLGDAIARALARASATTQAEPTPLVRSSVDVVAIGMAFLARLERMSSFSAMIADGTGVEVIVSFVILLEAHAFGAVALRQVGSDIEVAVVDGQRLALVAEMVRTLG</sequence>
<evidence type="ECO:0000313" key="1">
    <source>
        <dbReference type="EMBL" id="MEX6429006.1"/>
    </source>
</evidence>
<keyword evidence="2" id="KW-1185">Reference proteome</keyword>
<protein>
    <submittedName>
        <fullName evidence="1">Uncharacterized protein</fullName>
    </submittedName>
</protein>
<comment type="caution">
    <text evidence="1">The sequence shown here is derived from an EMBL/GenBank/DDBJ whole genome shotgun (WGS) entry which is preliminary data.</text>
</comment>
<dbReference type="EMBL" id="JBFSHR010000009">
    <property type="protein sequence ID" value="MEX6429006.1"/>
    <property type="molecule type" value="Genomic_DNA"/>
</dbReference>
<proteinExistence type="predicted"/>
<evidence type="ECO:0000313" key="2">
    <source>
        <dbReference type="Proteomes" id="UP001560267"/>
    </source>
</evidence>
<name>A0ABV3Y0C2_9ACTN</name>
<accession>A0ABV3Y0C2</accession>
<dbReference type="Proteomes" id="UP001560267">
    <property type="component" value="Unassembled WGS sequence"/>
</dbReference>
<reference evidence="1 2" key="1">
    <citation type="submission" date="2024-07" db="EMBL/GenBank/DDBJ databases">
        <title>Draft Genome Sequence of Ferrimicrobium acidiphilum Strain YE2023, Isolated from a Pulp of Bioleach Reactor.</title>
        <authorList>
            <person name="Elkina Y.A."/>
            <person name="Bulaeva A.G."/>
            <person name="Beletsky A.V."/>
            <person name="Mardanov A.V."/>
        </authorList>
    </citation>
    <scope>NUCLEOTIDE SEQUENCE [LARGE SCALE GENOMIC DNA]</scope>
    <source>
        <strain evidence="1 2">YE2023</strain>
    </source>
</reference>
<dbReference type="RefSeq" id="WP_298387504.1">
    <property type="nucleotide sequence ID" value="NZ_JBFSHR010000009.1"/>
</dbReference>
<organism evidence="1 2">
    <name type="scientific">Ferrimicrobium acidiphilum</name>
    <dbReference type="NCBI Taxonomy" id="121039"/>
    <lineage>
        <taxon>Bacteria</taxon>
        <taxon>Bacillati</taxon>
        <taxon>Actinomycetota</taxon>
        <taxon>Acidimicrobiia</taxon>
        <taxon>Acidimicrobiales</taxon>
        <taxon>Acidimicrobiaceae</taxon>
        <taxon>Ferrimicrobium</taxon>
    </lineage>
</organism>
<gene>
    <name evidence="1" type="ORF">AB6A68_04050</name>
</gene>